<gene>
    <name evidence="4" type="ORF">GCM10007362_27310</name>
</gene>
<dbReference type="RefSeq" id="WP_172244349.1">
    <property type="nucleotide sequence ID" value="NZ_BMDD01000003.1"/>
</dbReference>
<evidence type="ECO:0000256" key="2">
    <source>
        <dbReference type="ARBA" id="ARBA00022801"/>
    </source>
</evidence>
<accession>A0ABQ1ZVP9</accession>
<keyword evidence="2" id="KW-0378">Hydrolase</keyword>
<dbReference type="Proteomes" id="UP000605427">
    <property type="component" value="Unassembled WGS sequence"/>
</dbReference>
<evidence type="ECO:0000313" key="5">
    <source>
        <dbReference type="Proteomes" id="UP000605427"/>
    </source>
</evidence>
<dbReference type="Pfam" id="PF00857">
    <property type="entry name" value="Isochorismatase"/>
    <property type="match status" value="1"/>
</dbReference>
<proteinExistence type="inferred from homology"/>
<dbReference type="Gene3D" id="3.40.50.850">
    <property type="entry name" value="Isochorismatase-like"/>
    <property type="match status" value="1"/>
</dbReference>
<protein>
    <submittedName>
        <fullName evidence="4">Isochorismatase</fullName>
    </submittedName>
</protein>
<comment type="caution">
    <text evidence="4">The sequence shown here is derived from an EMBL/GenBank/DDBJ whole genome shotgun (WGS) entry which is preliminary data.</text>
</comment>
<dbReference type="PANTHER" id="PTHR43540:SF6">
    <property type="entry name" value="ISOCHORISMATASE-LIKE DOMAIN-CONTAINING PROTEIN"/>
    <property type="match status" value="1"/>
</dbReference>
<evidence type="ECO:0000259" key="3">
    <source>
        <dbReference type="Pfam" id="PF00857"/>
    </source>
</evidence>
<evidence type="ECO:0000256" key="1">
    <source>
        <dbReference type="ARBA" id="ARBA00006336"/>
    </source>
</evidence>
<keyword evidence="5" id="KW-1185">Reference proteome</keyword>
<dbReference type="SUPFAM" id="SSF52499">
    <property type="entry name" value="Isochorismatase-like hydrolases"/>
    <property type="match status" value="1"/>
</dbReference>
<comment type="similarity">
    <text evidence="1">Belongs to the isochorismatase family.</text>
</comment>
<dbReference type="PANTHER" id="PTHR43540">
    <property type="entry name" value="PEROXYUREIDOACRYLATE/UREIDOACRYLATE AMIDOHYDROLASE-RELATED"/>
    <property type="match status" value="1"/>
</dbReference>
<dbReference type="InterPro" id="IPR036380">
    <property type="entry name" value="Isochorismatase-like_sf"/>
</dbReference>
<sequence>MKIAFLIIDVQHQHVRDVPQSKIDNACEHINYVSGVLRAAGHPIIHIRDIEGMTEETADRYEIIEEIVVDPSDLAVNKEYSNAFWKTELEEVLVQQGVEKLVLAGYAAEHCVLFTYNGAIERGYSPVLLQNGLLSRHEDTIAAASRDRNLISYPAVEWLAQS</sequence>
<dbReference type="InterPro" id="IPR000868">
    <property type="entry name" value="Isochorismatase-like_dom"/>
</dbReference>
<reference evidence="5" key="1">
    <citation type="journal article" date="2019" name="Int. J. Syst. Evol. Microbiol.">
        <title>The Global Catalogue of Microorganisms (GCM) 10K type strain sequencing project: providing services to taxonomists for standard genome sequencing and annotation.</title>
        <authorList>
            <consortium name="The Broad Institute Genomics Platform"/>
            <consortium name="The Broad Institute Genome Sequencing Center for Infectious Disease"/>
            <person name="Wu L."/>
            <person name="Ma J."/>
        </authorList>
    </citation>
    <scope>NUCLEOTIDE SEQUENCE [LARGE SCALE GENOMIC DNA]</scope>
    <source>
        <strain evidence="5">CCM 8702</strain>
    </source>
</reference>
<evidence type="ECO:0000313" key="4">
    <source>
        <dbReference type="EMBL" id="GGH79866.1"/>
    </source>
</evidence>
<organism evidence="4 5">
    <name type="scientific">Saccharibacillus endophyticus</name>
    <dbReference type="NCBI Taxonomy" id="2060666"/>
    <lineage>
        <taxon>Bacteria</taxon>
        <taxon>Bacillati</taxon>
        <taxon>Bacillota</taxon>
        <taxon>Bacilli</taxon>
        <taxon>Bacillales</taxon>
        <taxon>Paenibacillaceae</taxon>
        <taxon>Saccharibacillus</taxon>
    </lineage>
</organism>
<feature type="domain" description="Isochorismatase-like" evidence="3">
    <location>
        <begin position="4"/>
        <end position="144"/>
    </location>
</feature>
<name>A0ABQ1ZVP9_9BACL</name>
<dbReference type="InterPro" id="IPR050272">
    <property type="entry name" value="Isochorismatase-like_hydrls"/>
</dbReference>
<dbReference type="EMBL" id="BMDD01000003">
    <property type="protein sequence ID" value="GGH79866.1"/>
    <property type="molecule type" value="Genomic_DNA"/>
</dbReference>